<dbReference type="GO" id="GO:0032259">
    <property type="term" value="P:methylation"/>
    <property type="evidence" value="ECO:0007669"/>
    <property type="project" value="UniProtKB-KW"/>
</dbReference>
<dbReference type="KEGG" id="noy:EXE57_00805"/>
<name>A0A4P7GH39_9ACTN</name>
<dbReference type="AlphaFoldDB" id="A0A4P7GH39"/>
<dbReference type="Proteomes" id="UP000294894">
    <property type="component" value="Chromosome"/>
</dbReference>
<sequence>MTTTLLVLVLVAALAAVAVSVLLLREVNHLKAKVEESSGGSQGVEKLIRDAVGSIQQQTLRQHRETRAVADALFSLGGLGPDGATTPSTQGWSASPMVLRQLAEQVTERRPELVVEIGGGGSSVLLGRLLRAQGHGRVVSFEHDPAFAEITRGHLRRHGVEDLVEIRVAPLVPVELGGETYEWYDPEAFADLADVGLVFVDGPPGRTGPHARYPAVPVLAPHCLPGAGVLLDDGARQQEREVADRWIAEHGATEIWSDDVGTGWVQLTLP</sequence>
<protein>
    <submittedName>
        <fullName evidence="1">Class I SAM-dependent methyltransferase</fullName>
    </submittedName>
</protein>
<dbReference type="RefSeq" id="WP_135073104.1">
    <property type="nucleotide sequence ID" value="NZ_CP038267.1"/>
</dbReference>
<evidence type="ECO:0000313" key="2">
    <source>
        <dbReference type="Proteomes" id="UP000294894"/>
    </source>
</evidence>
<evidence type="ECO:0000313" key="1">
    <source>
        <dbReference type="EMBL" id="QBR90969.1"/>
    </source>
</evidence>
<dbReference type="GO" id="GO:0008168">
    <property type="term" value="F:methyltransferase activity"/>
    <property type="evidence" value="ECO:0007669"/>
    <property type="project" value="UniProtKB-KW"/>
</dbReference>
<dbReference type="SUPFAM" id="SSF53335">
    <property type="entry name" value="S-adenosyl-L-methionine-dependent methyltransferases"/>
    <property type="match status" value="1"/>
</dbReference>
<dbReference type="OrthoDB" id="823440at2"/>
<keyword evidence="1" id="KW-0489">Methyltransferase</keyword>
<reference evidence="1 2" key="1">
    <citation type="submission" date="2019-03" db="EMBL/GenBank/DDBJ databases">
        <title>Three New Species of Nocardioides, Nocardioides euryhalodurans sp. nov., Nocardioides seonyuensis sp. nov. and Nocardioides eburneoflavus sp. nov., Iolated from Soil.</title>
        <authorList>
            <person name="Roh S.G."/>
            <person name="Lee C."/>
            <person name="Kim M.-K."/>
            <person name="Kim S.B."/>
        </authorList>
    </citation>
    <scope>NUCLEOTIDE SEQUENCE [LARGE SCALE GENOMIC DNA]</scope>
    <source>
        <strain evidence="1 2">MMS17-SY117</strain>
    </source>
</reference>
<keyword evidence="1" id="KW-0808">Transferase</keyword>
<dbReference type="EMBL" id="CP038267">
    <property type="protein sequence ID" value="QBR90969.1"/>
    <property type="molecule type" value="Genomic_DNA"/>
</dbReference>
<keyword evidence="2" id="KW-1185">Reference proteome</keyword>
<gene>
    <name evidence="1" type="ORF">EXE57_00805</name>
</gene>
<accession>A0A4P7GH39</accession>
<proteinExistence type="predicted"/>
<dbReference type="Pfam" id="PF13578">
    <property type="entry name" value="Methyltransf_24"/>
    <property type="match status" value="1"/>
</dbReference>
<organism evidence="1 2">
    <name type="scientific">Nocardioides euryhalodurans</name>
    <dbReference type="NCBI Taxonomy" id="2518370"/>
    <lineage>
        <taxon>Bacteria</taxon>
        <taxon>Bacillati</taxon>
        <taxon>Actinomycetota</taxon>
        <taxon>Actinomycetes</taxon>
        <taxon>Propionibacteriales</taxon>
        <taxon>Nocardioidaceae</taxon>
        <taxon>Nocardioides</taxon>
    </lineage>
</organism>
<dbReference type="Gene3D" id="3.40.50.150">
    <property type="entry name" value="Vaccinia Virus protein VP39"/>
    <property type="match status" value="1"/>
</dbReference>
<dbReference type="InterPro" id="IPR029063">
    <property type="entry name" value="SAM-dependent_MTases_sf"/>
</dbReference>